<feature type="transmembrane region" description="Helical" evidence="2">
    <location>
        <begin position="150"/>
        <end position="174"/>
    </location>
</feature>
<dbReference type="RefSeq" id="WP_121030672.1">
    <property type="nucleotide sequence ID" value="NZ_PNJG02000002.1"/>
</dbReference>
<sequence length="321" mass="32981">MSPSSARDPFGDGNAPWTGSSPARAASESEDTRPLPRPETAGRDVASADTAAMPSVPADDAARSLPPRSSPQTGRTGVASGRLHPRDRRAEPADPVGDDHLTSPQDRITGEAAWDSMRPAVRPEAAGATSRPTVESLRARQRQRFGGPQLLPGLTGLLVAMALGGLLLGAAGLVGDQFGVDTTRSAGDSLARAWSRPDDARLWSGVGVLGAVEFLSLLAGGYAAGRAARFSGVAQGVGVWLWSLLARAVASAGVALWAGAQGWGGSRWVVQEFLGGNQGIGAVALAGALVLGLLGAVLGGAWGMRYHRKVDAWTISNAMNQ</sequence>
<feature type="transmembrane region" description="Helical" evidence="2">
    <location>
        <begin position="237"/>
        <end position="260"/>
    </location>
</feature>
<feature type="compositionally biased region" description="Basic and acidic residues" evidence="1">
    <location>
        <begin position="30"/>
        <end position="42"/>
    </location>
</feature>
<evidence type="ECO:0000313" key="4">
    <source>
        <dbReference type="Proteomes" id="UP000249516"/>
    </source>
</evidence>
<feature type="transmembrane region" description="Helical" evidence="2">
    <location>
        <begin position="202"/>
        <end position="225"/>
    </location>
</feature>
<feature type="compositionally biased region" description="Basic and acidic residues" evidence="1">
    <location>
        <begin position="88"/>
        <end position="101"/>
    </location>
</feature>
<dbReference type="AlphaFoldDB" id="A0A495A529"/>
<evidence type="ECO:0000313" key="3">
    <source>
        <dbReference type="EMBL" id="RKQ34873.1"/>
    </source>
</evidence>
<feature type="region of interest" description="Disordered" evidence="1">
    <location>
        <begin position="1"/>
        <end position="134"/>
    </location>
</feature>
<organism evidence="3 4">
    <name type="scientific">Kocuria tytonis</name>
    <dbReference type="NCBI Taxonomy" id="2054280"/>
    <lineage>
        <taxon>Bacteria</taxon>
        <taxon>Bacillati</taxon>
        <taxon>Actinomycetota</taxon>
        <taxon>Actinomycetes</taxon>
        <taxon>Micrococcales</taxon>
        <taxon>Micrococcaceae</taxon>
        <taxon>Kocuria</taxon>
    </lineage>
</organism>
<dbReference type="Proteomes" id="UP000249516">
    <property type="component" value="Unassembled WGS sequence"/>
</dbReference>
<reference evidence="3 4" key="1">
    <citation type="submission" date="2018-10" db="EMBL/GenBank/DDBJ databases">
        <title>Kocuria tytouropygialis sp. nov., isolated from the uropygial gland of an American barn owl (Tyto furcata).</title>
        <authorList>
            <person name="Braun M.S."/>
            <person name="Wang E."/>
            <person name="Zimmermann S."/>
            <person name="Wagner H."/>
            <person name="Wink M."/>
        </authorList>
    </citation>
    <scope>NUCLEOTIDE SEQUENCE [LARGE SCALE GENOMIC DNA]</scope>
    <source>
        <strain evidence="3 4">442</strain>
    </source>
</reference>
<comment type="caution">
    <text evidence="3">The sequence shown here is derived from an EMBL/GenBank/DDBJ whole genome shotgun (WGS) entry which is preliminary data.</text>
</comment>
<gene>
    <name evidence="3" type="ORF">C1C97_006170</name>
</gene>
<accession>A0A495A529</accession>
<feature type="transmembrane region" description="Helical" evidence="2">
    <location>
        <begin position="280"/>
        <end position="302"/>
    </location>
</feature>
<proteinExistence type="predicted"/>
<keyword evidence="2" id="KW-0472">Membrane</keyword>
<name>A0A495A529_9MICC</name>
<evidence type="ECO:0000256" key="2">
    <source>
        <dbReference type="SAM" id="Phobius"/>
    </source>
</evidence>
<keyword evidence="4" id="KW-1185">Reference proteome</keyword>
<dbReference type="EMBL" id="PNJG02000002">
    <property type="protein sequence ID" value="RKQ34873.1"/>
    <property type="molecule type" value="Genomic_DNA"/>
</dbReference>
<keyword evidence="2" id="KW-1133">Transmembrane helix</keyword>
<dbReference type="OrthoDB" id="5244723at2"/>
<keyword evidence="2" id="KW-0812">Transmembrane</keyword>
<evidence type="ECO:0000256" key="1">
    <source>
        <dbReference type="SAM" id="MobiDB-lite"/>
    </source>
</evidence>
<protein>
    <submittedName>
        <fullName evidence="3">Uncharacterized protein</fullName>
    </submittedName>
</protein>